<feature type="coiled-coil region" evidence="16">
    <location>
        <begin position="947"/>
        <end position="1002"/>
    </location>
</feature>
<dbReference type="GO" id="GO:0007274">
    <property type="term" value="P:neuromuscular synaptic transmission"/>
    <property type="evidence" value="ECO:0007669"/>
    <property type="project" value="UniProtKB-ARBA"/>
</dbReference>
<dbReference type="InterPro" id="IPR002017">
    <property type="entry name" value="Spectrin_repeat"/>
</dbReference>
<dbReference type="Gene3D" id="1.20.58.60">
    <property type="match status" value="13"/>
</dbReference>
<dbReference type="Pfam" id="PF00435">
    <property type="entry name" value="Spectrin"/>
    <property type="match status" value="9"/>
</dbReference>
<keyword evidence="12" id="KW-0206">Cytoskeleton</keyword>
<evidence type="ECO:0000256" key="10">
    <source>
        <dbReference type="ARBA" id="ARBA00023136"/>
    </source>
</evidence>
<dbReference type="PROSITE" id="PS50135">
    <property type="entry name" value="ZF_ZZ_2"/>
    <property type="match status" value="1"/>
</dbReference>
<dbReference type="GO" id="GO:0046928">
    <property type="term" value="P:regulation of neurotransmitter secretion"/>
    <property type="evidence" value="ECO:0007669"/>
    <property type="project" value="UniProtKB-ARBA"/>
</dbReference>
<keyword evidence="9" id="KW-0106">Calcium</keyword>
<dbReference type="Gene3D" id="3.30.60.90">
    <property type="match status" value="1"/>
</dbReference>
<dbReference type="Gene3D" id="2.20.70.10">
    <property type="match status" value="1"/>
</dbReference>
<dbReference type="CDD" id="cd02334">
    <property type="entry name" value="ZZ_dystrophin"/>
    <property type="match status" value="1"/>
</dbReference>
<dbReference type="InterPro" id="IPR011992">
    <property type="entry name" value="EF-hand-dom_pair"/>
</dbReference>
<feature type="coiled-coil region" evidence="16">
    <location>
        <begin position="758"/>
        <end position="788"/>
    </location>
</feature>
<evidence type="ECO:0000259" key="18">
    <source>
        <dbReference type="PROSITE" id="PS50020"/>
    </source>
</evidence>
<evidence type="ECO:0000256" key="17">
    <source>
        <dbReference type="SAM" id="MobiDB-lite"/>
    </source>
</evidence>
<dbReference type="Pfam" id="PF09069">
    <property type="entry name" value="EF-hand_3"/>
    <property type="match status" value="1"/>
</dbReference>
<feature type="region of interest" description="Disordered" evidence="17">
    <location>
        <begin position="4079"/>
        <end position="4129"/>
    </location>
</feature>
<dbReference type="InterPro" id="IPR001202">
    <property type="entry name" value="WW_dom"/>
</dbReference>
<feature type="compositionally biased region" description="Acidic residues" evidence="17">
    <location>
        <begin position="1961"/>
        <end position="1973"/>
    </location>
</feature>
<evidence type="ECO:0000256" key="4">
    <source>
        <dbReference type="ARBA" id="ARBA00022490"/>
    </source>
</evidence>
<dbReference type="FunFam" id="3.30.60.90:FF:000001">
    <property type="entry name" value="Dystrophin isoform 2"/>
    <property type="match status" value="1"/>
</dbReference>
<evidence type="ECO:0000256" key="2">
    <source>
        <dbReference type="ARBA" id="ARBA00004278"/>
    </source>
</evidence>
<dbReference type="InterPro" id="IPR050774">
    <property type="entry name" value="KCMF1/Dystrophin"/>
</dbReference>
<protein>
    <recommendedName>
        <fullName evidence="14">Protein detached</fullName>
    </recommendedName>
</protein>
<comment type="caution">
    <text evidence="21">The sequence shown here is derived from an EMBL/GenBank/DDBJ whole genome shotgun (WGS) entry which is preliminary data.</text>
</comment>
<evidence type="ECO:0000256" key="6">
    <source>
        <dbReference type="ARBA" id="ARBA00022737"/>
    </source>
</evidence>
<feature type="compositionally biased region" description="Low complexity" evidence="17">
    <location>
        <begin position="4103"/>
        <end position="4115"/>
    </location>
</feature>
<dbReference type="SMART" id="SM00033">
    <property type="entry name" value="CH"/>
    <property type="match status" value="2"/>
</dbReference>
<dbReference type="CDD" id="cd00176">
    <property type="entry name" value="SPEC"/>
    <property type="match status" value="7"/>
</dbReference>
<dbReference type="SUPFAM" id="SSF47473">
    <property type="entry name" value="EF-hand"/>
    <property type="match status" value="2"/>
</dbReference>
<dbReference type="GO" id="GO:0008586">
    <property type="term" value="P:imaginal disc-derived wing vein morphogenesis"/>
    <property type="evidence" value="ECO:0007669"/>
    <property type="project" value="UniProtKB-ARBA"/>
</dbReference>
<evidence type="ECO:0000256" key="16">
    <source>
        <dbReference type="SAM" id="Coils"/>
    </source>
</evidence>
<dbReference type="GO" id="GO:0003779">
    <property type="term" value="F:actin binding"/>
    <property type="evidence" value="ECO:0007669"/>
    <property type="project" value="UniProtKB-KW"/>
</dbReference>
<comment type="subcellular location">
    <subcellularLocation>
        <location evidence="2">Cell membrane</location>
        <location evidence="2">Sarcolemma</location>
        <topology evidence="2">Peripheral membrane protein</topology>
        <orientation evidence="2">Cytoplasmic side</orientation>
    </subcellularLocation>
    <subcellularLocation>
        <location evidence="1">Cytoplasm</location>
        <location evidence="1">Cytoskeleton</location>
    </subcellularLocation>
</comment>
<dbReference type="SMART" id="SM00456">
    <property type="entry name" value="WW"/>
    <property type="match status" value="1"/>
</dbReference>
<dbReference type="GO" id="GO:0046716">
    <property type="term" value="P:muscle cell cellular homeostasis"/>
    <property type="evidence" value="ECO:0007669"/>
    <property type="project" value="UniProtKB-ARBA"/>
</dbReference>
<dbReference type="Proteomes" id="UP001627154">
    <property type="component" value="Unassembled WGS sequence"/>
</dbReference>
<dbReference type="InterPro" id="IPR018159">
    <property type="entry name" value="Spectrin/alpha-actinin"/>
</dbReference>
<proteinExistence type="predicted"/>
<feature type="coiled-coil region" evidence="16">
    <location>
        <begin position="2733"/>
        <end position="2799"/>
    </location>
</feature>
<dbReference type="SUPFAM" id="SSF51045">
    <property type="entry name" value="WW domain"/>
    <property type="match status" value="1"/>
</dbReference>
<dbReference type="Gene3D" id="1.10.238.10">
    <property type="entry name" value="EF-hand"/>
    <property type="match status" value="2"/>
</dbReference>
<dbReference type="InterPro" id="IPR036020">
    <property type="entry name" value="WW_dom_sf"/>
</dbReference>
<dbReference type="CDD" id="cd21186">
    <property type="entry name" value="CH_DMD-like_rpt1"/>
    <property type="match status" value="1"/>
</dbReference>
<feature type="region of interest" description="Disordered" evidence="17">
    <location>
        <begin position="1777"/>
        <end position="1822"/>
    </location>
</feature>
<feature type="compositionally biased region" description="Polar residues" evidence="17">
    <location>
        <begin position="4002"/>
        <end position="4024"/>
    </location>
</feature>
<dbReference type="GO" id="GO:0005856">
    <property type="term" value="C:cytoskeleton"/>
    <property type="evidence" value="ECO:0007669"/>
    <property type="project" value="UniProtKB-SubCell"/>
</dbReference>
<feature type="coiled-coil region" evidence="16">
    <location>
        <begin position="2916"/>
        <end position="2950"/>
    </location>
</feature>
<feature type="domain" description="Calponin-homology (CH)" evidence="19">
    <location>
        <begin position="168"/>
        <end position="273"/>
    </location>
</feature>
<feature type="compositionally biased region" description="Polar residues" evidence="17">
    <location>
        <begin position="2846"/>
        <end position="2861"/>
    </location>
</feature>
<feature type="coiled-coil region" evidence="16">
    <location>
        <begin position="849"/>
        <end position="876"/>
    </location>
</feature>
<accession>A0ABD2XBY1</accession>
<feature type="region of interest" description="Disordered" evidence="17">
    <location>
        <begin position="3998"/>
        <end position="4066"/>
    </location>
</feature>
<dbReference type="SMART" id="SM00291">
    <property type="entry name" value="ZnF_ZZ"/>
    <property type="match status" value="1"/>
</dbReference>
<keyword evidence="6" id="KW-0677">Repeat</keyword>
<feature type="coiled-coil region" evidence="16">
    <location>
        <begin position="468"/>
        <end position="495"/>
    </location>
</feature>
<dbReference type="InterPro" id="IPR036872">
    <property type="entry name" value="CH_dom_sf"/>
</dbReference>
<dbReference type="SUPFAM" id="SSF46966">
    <property type="entry name" value="Spectrin repeat"/>
    <property type="match status" value="15"/>
</dbReference>
<dbReference type="PROSITE" id="PS50020">
    <property type="entry name" value="WW_DOMAIN_2"/>
    <property type="match status" value="1"/>
</dbReference>
<dbReference type="Pfam" id="PF00397">
    <property type="entry name" value="WW"/>
    <property type="match status" value="1"/>
</dbReference>
<feature type="coiled-coil region" evidence="16">
    <location>
        <begin position="616"/>
        <end position="643"/>
    </location>
</feature>
<evidence type="ECO:0000256" key="12">
    <source>
        <dbReference type="ARBA" id="ARBA00023212"/>
    </source>
</evidence>
<dbReference type="SUPFAM" id="SSF57850">
    <property type="entry name" value="RING/U-box"/>
    <property type="match status" value="1"/>
</dbReference>
<feature type="domain" description="ZZ-type" evidence="20">
    <location>
        <begin position="3731"/>
        <end position="3787"/>
    </location>
</feature>
<sequence>MKARIIKWLVHIPPEDPEIDNLPVDEQVARVKDEREDVQRRTFAKWIDSQLHKSRSKGWLGNFFQSEREPIADLFKDLRDGNKLLSLLEVLTNKTYKRERGRMRVHHLNNVNTALQVLEQNNVKLVNISSDDIVDGNPKLTLGLVWSIILHWQVQYHLKDLMNELQQTNLEKTLLAWCRKTVQNYEGVDIKNFTTSWSDGLAFNALLHRWLPHLFDFNAIARKHPNARLEHAFRLAQEQLHLERLLEPDDVNTLGPDKKSIMMYVTCLFQSLPHSGQDIEDLDISVASDSGSNVTSPVVEHQFPLFEPVSDNSRPVSLATNVSVELGGYQAALEEVLTWLLEAEDVLSQAEEHDNDLEKVKHQFYQHENFFKELLDHQGDVRAVLEEGERLLTEGGLQKDEEHEVKVQMSLLNSRWENLRQNAEHRKAKIHEVLKNIQKVQLNSLRHWLTQTEDRMSRMANLENDMSFEKQFKEVQKLEEDIRNQQSVVDGLNHIVFVVDPENTAAQIEDELSALGERWTHICQWQQNRRSKLKELLKKLSKIQHGYRKMYNWLNETEITLKQMEAAPASEMGQVLERIKRLQLLKLEMDMILEKLASMRKTLSDLIDDHGSRSEYIRLLENLENLEDQCEAVKQIMEVQSIRISSSGFEVDLSNPQVSVDSTSDWLNDSNNDDSELEEMSFMSSVHSDSKKRRMDTATRQEFDDALMNLYKSLDYIELEISRSENVTTELSIEERKVLYEDNQAEIESHRQMYEHVMQLGKKVVNELQQANERYDEEEATIKNIETCWNATNNRLAQIKLNLDYMMNIKEAKVELTSLRLMLDGHTKWFENNQDNMHVDLFRVKVKSIKSCEDRVQNLSDTVNQLTNEVIVEQEAIKLKSDVDKFLIDWNNLLQKLIDRSNILNKNTEMVPSKKYNEAVDALNTLIGNIEKTLQSERTVMSDETTMKTKLKNLTRLQEQLRSSQSQFDFVNKAGQDMIDKMNDNDNEKLKIKEQLQDLNSKWSDSPIILEERIQKLSKDIDVLKSFNNELQSLEDWLDRSKSWLNDISEDSTITDVETTEYKLRQVNELNDEINMTKPRVENLQTLTNNMLECSEPNFASELNAKLETVSYKWNAIVDGAKIQGEKYEKALRKNDEILNGIQDFNNWLTDIESKLPTDIKVTSSAELFQARGRYQTLKNDIDRRVEEFRNLNELGSDKLLSSEGSSVHELGRRFTHLNAKWSDVTDKVYERYKHFQNANHEYGDFRTKVAQTNDWLDKLETRLKKSNKNAADAEDISEELDDLENYMRNHPDTFEKLQEIGKQLIDNDIMSESIQSDVESLIKRWETLHAQAGERAKLLEGSVKQAQQSEGRILALQHSLTQIDSVLTARLDCDLTADDLPQDYQRLIEDMDSQHSVLEEMAAQVESYRASGKQEAAQRLLEQTNLISQKFSEIQNKFQRFRSPGSIEPRLSRALRELRGIEEATCLLELATEEPEAIERQLKHCLRFYQTLSEIKSEIESIIVIGRKSVEEGSVHDPDGFSKRIDALKELYNKLGMQISESKSLLESALELSQDIHKHMSYINMAIESINKELDTQQNRPELPVNAIYVTETLTEVIPHLNVVKDKLFRSQDEFSKLFHPSYLEQFKEKLCTIVDKLSATEKRLRQCNGSESEPHVEDISAWLDRIAETLDNLDTIPVDEINEQHLQQVKDIDAEMTETKPRMQQLQRYVYQPKVFQVCKRWEELCSRTKGWINETPRRSDKSVKFSTSNISTPLSIATSPAEPYKECVRAEAHIQQAPEQRHETPTSGGNNESNLTPESKPFEPALRSHKSASAKAQERTRIVDVSYTVRRRLDLSSYPDVVQTSQLSNEDDDDDDDVDAEEELNFAREDVDKEEFFLSKNSKLFSQVSNNSLKAQDSVKETREVREPTDCQIVEIKASEIIKSIAAKDDHKDVVLSKANFIIQQVPQVVERVEIIEDTDPESMDTDPEEQIQSKSTKECTSPPVSPYKSVLKRPSMFTSEAFHGHIPKYSAVRSPKIHPQSTAEFDKVDGSSTRSWSNVSVETNKRFNQNFTPKVGPNCDSKKVDSVEEFKIPPNVKRPAKLFPQFQEAEIREDCDSFYGSDKETDDVLTFSDDTEIEVASSSSEDCDFKKGTHRLDKVKVATANLCSTSKSQQPLSQFPMDKKTTPFKTGQKVSRAALQREILEFEVSAQKMLERMDSMLMSIGVIVDEKDPAKRLEMLKYEISYLAPDAASLISRGDGLVMMVHAQDPVRADKIKQEHQDRLRAKWHQVMQDCETKRSMALKAEETLKSYTKLVAELEEWFRDAPQKLEQANNYEGQLESFTIEFDERQEQINKLMQLAQDLKKYNVAYNEMTVYILSSKWQDISSQFKRFSGSKNKDKELGDKKVNVASGGISAQDFCNRVNKLREAIGTLFKSLNSTPLNGKDFDLFSDQDDCLKKISSALNILKPSVEEMNYLWENISDNDHSRQQNELLKKEWTMVNQSYIERYNRWAKCNEKLNELRNACWNFDDCLAKMEASVKEITMNPQSRINKARMLELDHEMPRMLRTMNGIGASISDVSNRSSPGDVKDWQRVIEDLKGRWQRFVTDWNNYKSRIGTMGKQRSPKQIMDGAGNLVSQVNSLLVSTANPSDDTSLSIRLSMVKAREKELSDQIKEMQNLKSQNISGVSEDDCDKLIVNLEKAHAGISSHKEYVENKLTSLKKYVQTLDAVVAWVNDTRSRLSEAASAAQQDERINNIETIMASVEDRQMEVTDVLENYTNLEKECESAKQTVSVELQEKLKKLREEWNLLKNRENIEVELSLAASPLRLKERERHVGGAAEAASSSTSSGDANDSVSSNKNETSGVSSQCSTAISRGSPAASPTAAGAPLSTSTPNIPQSPLDKQLLQIRDWLAEKGNMIRQQVVVVGDVESILQHIDQQKTVLRELEQKKPQLDELVHTAENLRADTNRQQLHGKVTKLREHWDETNSKVMQRKSQLDAMLGDSQLFEAKRFEVEAWMTRMETRLERMNPVGHTADVLEVQLREQKSFHAELHQYKHHIELFNSLTQRLIAVYQQDDTSQVKKLTETINQRYNNLNTSIISRGKYLHSAMNSLHNFDRSLDKFLAWLSEAESSTETLETEADRICGGRRDQAAISRSHLQYKDLQSEIETHHDVYSSLNGTGRKLLSSLASQDDAVMLQRRLDEMNQRWHHLKAKSMAIRNRLESNTEHWNALLLSLRELIEWVIRKDTELTGLGPVCGDVAALQKQQDDHRGFRRQLEDKRPVVENSLLSGRQYIANEPPLSDTSDSEAGRDLDGDTRAYISAEEQARELTRSIRREVNKLSEQWNALIERSDAWKRKLDETASKLCVYQKSLEELSSRLAGAEAIQSGWQVASQKGQESAEQLEQLQKFGERLNPIQRLIEEANEQASAFVSSNVIVSHALLAKLDDLNARWKALQAAVDERYKQLTGLGKDVNGKPASQLLAFLANSVEPPWERALTPAKVPYYINHQTETTHWDHPNMIELMASLADLNEVRFSAYRTAMKLRTVQKRLGMDMLSLSTALEQFDSHGLRAQNDKLIDIPDMVTVLGDIYERMAADNPNQISAALCVDLAINWLLNVYDSQRTGQIRVLSFKVGLVLLCKGHLEEKYRYLFRLIADPNRLVDQRKLGLLLHDCIQVPRQLGEVAAFGGSNIEPSVRSCFEKAGKDKSDIEAQHFLTWLQQEPQSMVWLPVLHRLAAAENAKHQAKCNICKEYPIVGFRYRCLKCFNFDMCQNCFFSGKKAKNHKLTHPMQEYCTATTSGEDVRDFTRALRNKFKSKRYFKKHPRVGYLPVQTVLEGDALESPAPSPQHSSLSQDMHSRLEIYASRLAEVELSRTRSNSTPDSDDEHQLIAHYCQSLNGTDGLNAPRSPVQVMAAIDAEQREELEAMIRELEEENATLQAEYERLRSKQTPGSTPEDGTHSGRLTDCDMIAEAKMLRQHKGRLEARMQILEDHNRQLEAQLQRLRELLREQPNSESPSKTGTLQTRSVTASQLATDSPAKMNGHYHDSSGGGSNGITDGGRVNSLERPPPPPHNVNNLLHMAEDLSKAVGKLVTFMTEESATETNGEDSEQDHNNSQESHQSSQQQEQEKKSSPPPVFKP</sequence>
<evidence type="ECO:0000256" key="9">
    <source>
        <dbReference type="ARBA" id="ARBA00022837"/>
    </source>
</evidence>
<keyword evidence="11" id="KW-0009">Actin-binding</keyword>
<evidence type="ECO:0000313" key="21">
    <source>
        <dbReference type="EMBL" id="KAL3402252.1"/>
    </source>
</evidence>
<dbReference type="Pfam" id="PF00569">
    <property type="entry name" value="ZZ"/>
    <property type="match status" value="1"/>
</dbReference>
<feature type="domain" description="Calponin-homology (CH)" evidence="19">
    <location>
        <begin position="37"/>
        <end position="153"/>
    </location>
</feature>
<dbReference type="InterPro" id="IPR043145">
    <property type="entry name" value="Znf_ZZ_sf"/>
</dbReference>
<gene>
    <name evidence="21" type="ORF">TKK_004778</name>
</gene>
<name>A0ABD2XBY1_9HYME</name>
<dbReference type="PANTHER" id="PTHR12268:SF14">
    <property type="entry name" value="DYSTROPHIN-1"/>
    <property type="match status" value="1"/>
</dbReference>
<keyword evidence="4" id="KW-0963">Cytoplasm</keyword>
<comment type="subunit">
    <text evidence="13">Component of the dystrophin associated protein complex (DAPC). Interacts with Dg, via the Dg WW domain binding sites.</text>
</comment>
<dbReference type="GO" id="GO:0030010">
    <property type="term" value="P:establishment of cell polarity"/>
    <property type="evidence" value="ECO:0007669"/>
    <property type="project" value="UniProtKB-ARBA"/>
</dbReference>
<evidence type="ECO:0000256" key="14">
    <source>
        <dbReference type="ARBA" id="ARBA00083840"/>
    </source>
</evidence>
<evidence type="ECO:0000259" key="19">
    <source>
        <dbReference type="PROSITE" id="PS50021"/>
    </source>
</evidence>
<feature type="compositionally biased region" description="Low complexity" evidence="17">
    <location>
        <begin position="2823"/>
        <end position="2845"/>
    </location>
</feature>
<feature type="coiled-coil region" evidence="16">
    <location>
        <begin position="1257"/>
        <end position="1284"/>
    </location>
</feature>
<keyword evidence="10" id="KW-0472">Membrane</keyword>
<dbReference type="PIRSF" id="PIRSF002341">
    <property type="entry name" value="Dystrophin/utrophin"/>
    <property type="match status" value="1"/>
</dbReference>
<dbReference type="CDD" id="cd00201">
    <property type="entry name" value="WW"/>
    <property type="match status" value="1"/>
</dbReference>
<feature type="region of interest" description="Disordered" evidence="17">
    <location>
        <begin position="2819"/>
        <end position="2888"/>
    </location>
</feature>
<dbReference type="InterPro" id="IPR035436">
    <property type="entry name" value="Dystrophin/utrophin"/>
</dbReference>
<evidence type="ECO:0000256" key="13">
    <source>
        <dbReference type="ARBA" id="ARBA00065906"/>
    </source>
</evidence>
<dbReference type="CDD" id="cd16242">
    <property type="entry name" value="EFh_DMD_like"/>
    <property type="match status" value="1"/>
</dbReference>
<evidence type="ECO:0000256" key="8">
    <source>
        <dbReference type="ARBA" id="ARBA00022833"/>
    </source>
</evidence>
<dbReference type="GO" id="GO:0005737">
    <property type="term" value="C:cytoplasm"/>
    <property type="evidence" value="ECO:0007669"/>
    <property type="project" value="UniProtKB-ARBA"/>
</dbReference>
<dbReference type="PROSITE" id="PS00020">
    <property type="entry name" value="ACTININ_2"/>
    <property type="match status" value="1"/>
</dbReference>
<feature type="compositionally biased region" description="Low complexity" evidence="17">
    <location>
        <begin position="2863"/>
        <end position="2881"/>
    </location>
</feature>
<dbReference type="Gene3D" id="1.10.418.10">
    <property type="entry name" value="Calponin-like domain"/>
    <property type="match status" value="2"/>
</dbReference>
<keyword evidence="5" id="KW-0479">Metal-binding</keyword>
<keyword evidence="3" id="KW-1003">Cell membrane</keyword>
<feature type="compositionally biased region" description="Polar residues" evidence="17">
    <location>
        <begin position="1788"/>
        <end position="1800"/>
    </location>
</feature>
<dbReference type="InterPro" id="IPR015153">
    <property type="entry name" value="EF-hand_dom_typ1"/>
</dbReference>
<dbReference type="GO" id="GO:0008270">
    <property type="term" value="F:zinc ion binding"/>
    <property type="evidence" value="ECO:0007669"/>
    <property type="project" value="UniProtKB-KW"/>
</dbReference>
<dbReference type="InterPro" id="IPR001715">
    <property type="entry name" value="CH_dom"/>
</dbReference>
<dbReference type="PANTHER" id="PTHR12268">
    <property type="entry name" value="E3 UBIQUITIN-PROTEIN LIGASE KCMF1"/>
    <property type="match status" value="1"/>
</dbReference>
<evidence type="ECO:0000259" key="20">
    <source>
        <dbReference type="PROSITE" id="PS50135"/>
    </source>
</evidence>
<dbReference type="GO" id="GO:0048790">
    <property type="term" value="P:maintenance of presynaptic active zone structure"/>
    <property type="evidence" value="ECO:0007669"/>
    <property type="project" value="UniProtKB-ARBA"/>
</dbReference>
<dbReference type="PROSITE" id="PS01357">
    <property type="entry name" value="ZF_ZZ_1"/>
    <property type="match status" value="1"/>
</dbReference>
<evidence type="ECO:0000313" key="22">
    <source>
        <dbReference type="Proteomes" id="UP001627154"/>
    </source>
</evidence>
<feature type="region of interest" description="Disordered" evidence="17">
    <location>
        <begin position="1961"/>
        <end position="1991"/>
    </location>
</feature>
<dbReference type="GO" id="GO:0042383">
    <property type="term" value="C:sarcolemma"/>
    <property type="evidence" value="ECO:0007669"/>
    <property type="project" value="UniProtKB-SubCell"/>
</dbReference>
<keyword evidence="16" id="KW-0175">Coiled coil</keyword>
<evidence type="ECO:0000256" key="11">
    <source>
        <dbReference type="ARBA" id="ARBA00023203"/>
    </source>
</evidence>
<reference evidence="21 22" key="1">
    <citation type="journal article" date="2024" name="bioRxiv">
        <title>A reference genome for Trichogramma kaykai: A tiny desert-dwelling parasitoid wasp with competing sex-ratio distorters.</title>
        <authorList>
            <person name="Culotta J."/>
            <person name="Lindsey A.R."/>
        </authorList>
    </citation>
    <scope>NUCLEOTIDE SEQUENCE [LARGE SCALE GENOMIC DNA]</scope>
    <source>
        <strain evidence="21 22">KSX58</strain>
    </source>
</reference>
<dbReference type="GO" id="GO:0031594">
    <property type="term" value="C:neuromuscular junction"/>
    <property type="evidence" value="ECO:0007669"/>
    <property type="project" value="UniProtKB-ARBA"/>
</dbReference>
<keyword evidence="22" id="KW-1185">Reference proteome</keyword>
<dbReference type="Pfam" id="PF00307">
    <property type="entry name" value="CH"/>
    <property type="match status" value="2"/>
</dbReference>
<keyword evidence="7 15" id="KW-0863">Zinc-finger</keyword>
<dbReference type="GO" id="GO:0016010">
    <property type="term" value="C:dystrophin-associated glycoprotein complex"/>
    <property type="evidence" value="ECO:0007669"/>
    <property type="project" value="UniProtKB-ARBA"/>
</dbReference>
<feature type="region of interest" description="Disordered" evidence="17">
    <location>
        <begin position="3933"/>
        <end position="3953"/>
    </location>
</feature>
<evidence type="ECO:0000256" key="3">
    <source>
        <dbReference type="ARBA" id="ARBA00022475"/>
    </source>
</evidence>
<feature type="domain" description="WW" evidence="18">
    <location>
        <begin position="3476"/>
        <end position="3509"/>
    </location>
</feature>
<dbReference type="SUPFAM" id="SSF47576">
    <property type="entry name" value="Calponin-homology domain, CH-domain"/>
    <property type="match status" value="1"/>
</dbReference>
<feature type="compositionally biased region" description="Gly residues" evidence="17">
    <location>
        <begin position="4038"/>
        <end position="4047"/>
    </location>
</feature>
<dbReference type="InterPro" id="IPR015154">
    <property type="entry name" value="EF-hand_dom_typ2"/>
</dbReference>
<dbReference type="GO" id="GO:0050699">
    <property type="term" value="F:WW domain binding"/>
    <property type="evidence" value="ECO:0007669"/>
    <property type="project" value="UniProtKB-ARBA"/>
</dbReference>
<dbReference type="InterPro" id="IPR001589">
    <property type="entry name" value="Actinin_actin-bd_CS"/>
</dbReference>
<dbReference type="EMBL" id="JBJJXI010000037">
    <property type="protein sequence ID" value="KAL3402252.1"/>
    <property type="molecule type" value="Genomic_DNA"/>
</dbReference>
<dbReference type="InterPro" id="IPR000433">
    <property type="entry name" value="Znf_ZZ"/>
</dbReference>
<evidence type="ECO:0000256" key="7">
    <source>
        <dbReference type="ARBA" id="ARBA00022771"/>
    </source>
</evidence>
<dbReference type="FunFam" id="1.20.58.60:FF:000075">
    <property type="entry name" value="utrophin isoform X1"/>
    <property type="match status" value="1"/>
</dbReference>
<dbReference type="GO" id="GO:0007474">
    <property type="term" value="P:imaginal disc-derived wing vein specification"/>
    <property type="evidence" value="ECO:0007669"/>
    <property type="project" value="UniProtKB-ARBA"/>
</dbReference>
<evidence type="ECO:0000256" key="5">
    <source>
        <dbReference type="ARBA" id="ARBA00022723"/>
    </source>
</evidence>
<dbReference type="SMART" id="SM00150">
    <property type="entry name" value="SPEC"/>
    <property type="match status" value="14"/>
</dbReference>
<evidence type="ECO:0000256" key="15">
    <source>
        <dbReference type="PROSITE-ProRule" id="PRU00228"/>
    </source>
</evidence>
<dbReference type="Pfam" id="PF09068">
    <property type="entry name" value="EF-hand_2"/>
    <property type="match status" value="1"/>
</dbReference>
<dbReference type="GO" id="GO:0048172">
    <property type="term" value="P:regulation of short-term neuronal synaptic plasticity"/>
    <property type="evidence" value="ECO:0007669"/>
    <property type="project" value="UniProtKB-ARBA"/>
</dbReference>
<dbReference type="PROSITE" id="PS50021">
    <property type="entry name" value="CH"/>
    <property type="match status" value="2"/>
</dbReference>
<evidence type="ECO:0000256" key="1">
    <source>
        <dbReference type="ARBA" id="ARBA00004245"/>
    </source>
</evidence>
<keyword evidence="8" id="KW-0862">Zinc</keyword>
<organism evidence="21 22">
    <name type="scientific">Trichogramma kaykai</name>
    <dbReference type="NCBI Taxonomy" id="54128"/>
    <lineage>
        <taxon>Eukaryota</taxon>
        <taxon>Metazoa</taxon>
        <taxon>Ecdysozoa</taxon>
        <taxon>Arthropoda</taxon>
        <taxon>Hexapoda</taxon>
        <taxon>Insecta</taxon>
        <taxon>Pterygota</taxon>
        <taxon>Neoptera</taxon>
        <taxon>Endopterygota</taxon>
        <taxon>Hymenoptera</taxon>
        <taxon>Apocrita</taxon>
        <taxon>Proctotrupomorpha</taxon>
        <taxon>Chalcidoidea</taxon>
        <taxon>Trichogrammatidae</taxon>
        <taxon>Trichogramma</taxon>
    </lineage>
</organism>